<dbReference type="Proteomes" id="UP000827986">
    <property type="component" value="Unassembled WGS sequence"/>
</dbReference>
<proteinExistence type="predicted"/>
<reference evidence="1" key="1">
    <citation type="submission" date="2021-09" db="EMBL/GenBank/DDBJ databases">
        <title>The genome of Mauremys mutica provides insights into the evolution of semi-aquatic lifestyle.</title>
        <authorList>
            <person name="Gong S."/>
            <person name="Gao Y."/>
        </authorList>
    </citation>
    <scope>NUCLEOTIDE SEQUENCE</scope>
    <source>
        <strain evidence="1">MM-2020</strain>
        <tissue evidence="1">Muscle</tissue>
    </source>
</reference>
<sequence length="117" mass="13386">MLRTMELSLWFLMVQCMRIELGTKQKHLQHLLQYVALILQLGLFRYNAWWPRWTRGSPKQQSSGHGWSGCQEVNQYQRQSGAMVGILTVCSWKIQPKGLDQLIGEVRLGKAGSGKAI</sequence>
<protein>
    <submittedName>
        <fullName evidence="1">Uncharacterized protein</fullName>
    </submittedName>
</protein>
<gene>
    <name evidence="1" type="ORF">KIL84_007443</name>
</gene>
<dbReference type="EMBL" id="JAHDVG010000483">
    <property type="protein sequence ID" value="KAH1171825.1"/>
    <property type="molecule type" value="Genomic_DNA"/>
</dbReference>
<name>A0A9D4AX32_9SAUR</name>
<evidence type="ECO:0000313" key="1">
    <source>
        <dbReference type="EMBL" id="KAH1171825.1"/>
    </source>
</evidence>
<comment type="caution">
    <text evidence="1">The sequence shown here is derived from an EMBL/GenBank/DDBJ whole genome shotgun (WGS) entry which is preliminary data.</text>
</comment>
<keyword evidence="2" id="KW-1185">Reference proteome</keyword>
<accession>A0A9D4AX32</accession>
<evidence type="ECO:0000313" key="2">
    <source>
        <dbReference type="Proteomes" id="UP000827986"/>
    </source>
</evidence>
<dbReference type="AlphaFoldDB" id="A0A9D4AX32"/>
<organism evidence="1 2">
    <name type="scientific">Mauremys mutica</name>
    <name type="common">yellowpond turtle</name>
    <dbReference type="NCBI Taxonomy" id="74926"/>
    <lineage>
        <taxon>Eukaryota</taxon>
        <taxon>Metazoa</taxon>
        <taxon>Chordata</taxon>
        <taxon>Craniata</taxon>
        <taxon>Vertebrata</taxon>
        <taxon>Euteleostomi</taxon>
        <taxon>Archelosauria</taxon>
        <taxon>Testudinata</taxon>
        <taxon>Testudines</taxon>
        <taxon>Cryptodira</taxon>
        <taxon>Durocryptodira</taxon>
        <taxon>Testudinoidea</taxon>
        <taxon>Geoemydidae</taxon>
        <taxon>Geoemydinae</taxon>
        <taxon>Mauremys</taxon>
    </lineage>
</organism>